<evidence type="ECO:0000259" key="2">
    <source>
        <dbReference type="Pfam" id="PF11716"/>
    </source>
</evidence>
<dbReference type="Pfam" id="PF07398">
    <property type="entry name" value="MDMPI_C"/>
    <property type="match status" value="1"/>
</dbReference>
<dbReference type="NCBIfam" id="TIGR03083">
    <property type="entry name" value="maleylpyruvate isomerase family mycothiol-dependent enzyme"/>
    <property type="match status" value="1"/>
</dbReference>
<protein>
    <submittedName>
        <fullName evidence="3">Maleylpyruvate isomerase family mycothiol-dependent enzyme</fullName>
    </submittedName>
</protein>
<evidence type="ECO:0000313" key="3">
    <source>
        <dbReference type="EMBL" id="WLQ68195.1"/>
    </source>
</evidence>
<dbReference type="GO" id="GO:0016853">
    <property type="term" value="F:isomerase activity"/>
    <property type="evidence" value="ECO:0007669"/>
    <property type="project" value="UniProtKB-KW"/>
</dbReference>
<feature type="domain" description="Mycothiol-dependent maleylpyruvate isomerase metal-binding" evidence="2">
    <location>
        <begin position="11"/>
        <end position="129"/>
    </location>
</feature>
<feature type="domain" description="MDMPI C-terminal" evidence="1">
    <location>
        <begin position="144"/>
        <end position="238"/>
    </location>
</feature>
<evidence type="ECO:0000259" key="1">
    <source>
        <dbReference type="Pfam" id="PF07398"/>
    </source>
</evidence>
<dbReference type="Pfam" id="PF11716">
    <property type="entry name" value="MDMPI_N"/>
    <property type="match status" value="1"/>
</dbReference>
<dbReference type="InterPro" id="IPR010872">
    <property type="entry name" value="MDMPI_C-term_domain"/>
</dbReference>
<dbReference type="Proteomes" id="UP001224433">
    <property type="component" value="Chromosome"/>
</dbReference>
<name>A0ABY9JKE9_9ACTN</name>
<evidence type="ECO:0000313" key="4">
    <source>
        <dbReference type="Proteomes" id="UP001224433"/>
    </source>
</evidence>
<gene>
    <name evidence="3" type="ORF">P8A20_33595</name>
</gene>
<accession>A0ABY9JKE9</accession>
<sequence length="248" mass="27079">MEIPEHMDVLAAEGLALASAAREAGTDAQVPTCPDWRVRDLLRHTGMVHRWVTGMVVEESSTCHEAADEPTLDGEALFERFAEGHRLLVEALRAAPAGLECWTVFPARSSLAFWARRQAHETAIHRVDAESARGGTRTRIAAAHAEDGIDELLAGFHARDRSRVRTDSPRTLRIRAVDTDAVWTVRLSAGPPLTVRGATGLDSSADCTLSGTAEQLYLALWNRLPLSSVDLEGDRSVARLWEENSAVV</sequence>
<dbReference type="InterPro" id="IPR017517">
    <property type="entry name" value="Maleyloyr_isom"/>
</dbReference>
<proteinExistence type="predicted"/>
<dbReference type="PANTHER" id="PTHR40758:SF1">
    <property type="entry name" value="CONSERVED PROTEIN"/>
    <property type="match status" value="1"/>
</dbReference>
<organism evidence="3 4">
    <name type="scientific">Streptomyces glycanivorans</name>
    <dbReference type="NCBI Taxonomy" id="3033808"/>
    <lineage>
        <taxon>Bacteria</taxon>
        <taxon>Bacillati</taxon>
        <taxon>Actinomycetota</taxon>
        <taxon>Actinomycetes</taxon>
        <taxon>Kitasatosporales</taxon>
        <taxon>Streptomycetaceae</taxon>
        <taxon>Streptomyces</taxon>
    </lineage>
</organism>
<reference evidence="3 4" key="1">
    <citation type="submission" date="2023-03" db="EMBL/GenBank/DDBJ databases">
        <title>Isolation and description of six Streptomyces strains from soil environments, able to metabolize different microbial glucans.</title>
        <authorList>
            <person name="Widen T."/>
            <person name="Larsbrink J."/>
        </authorList>
    </citation>
    <scope>NUCLEOTIDE SEQUENCE [LARGE SCALE GENOMIC DNA]</scope>
    <source>
        <strain evidence="3 4">Alt3</strain>
    </source>
</reference>
<dbReference type="InterPro" id="IPR034660">
    <property type="entry name" value="DinB/YfiT-like"/>
</dbReference>
<dbReference type="EMBL" id="CP120983">
    <property type="protein sequence ID" value="WLQ68195.1"/>
    <property type="molecule type" value="Genomic_DNA"/>
</dbReference>
<dbReference type="RefSeq" id="WP_147962666.1">
    <property type="nucleotide sequence ID" value="NZ_CP120983.1"/>
</dbReference>
<dbReference type="InterPro" id="IPR024344">
    <property type="entry name" value="MDMPI_metal-binding"/>
</dbReference>
<dbReference type="SUPFAM" id="SSF109854">
    <property type="entry name" value="DinB/YfiT-like putative metalloenzymes"/>
    <property type="match status" value="1"/>
</dbReference>
<keyword evidence="4" id="KW-1185">Reference proteome</keyword>
<dbReference type="PANTHER" id="PTHR40758">
    <property type="entry name" value="CONSERVED PROTEIN"/>
    <property type="match status" value="1"/>
</dbReference>
<keyword evidence="3" id="KW-0413">Isomerase</keyword>